<reference evidence="8 9" key="1">
    <citation type="submission" date="2019-04" db="EMBL/GenBank/DDBJ databases">
        <title>Friends and foes A comparative genomics study of 23 Aspergillus species from section Flavi.</title>
        <authorList>
            <consortium name="DOE Joint Genome Institute"/>
            <person name="Kjaerbolling I."/>
            <person name="Vesth T."/>
            <person name="Frisvad J.C."/>
            <person name="Nybo J.L."/>
            <person name="Theobald S."/>
            <person name="Kildgaard S."/>
            <person name="Isbrandt T."/>
            <person name="Kuo A."/>
            <person name="Sato A."/>
            <person name="Lyhne E.K."/>
            <person name="Kogle M.E."/>
            <person name="Wiebenga A."/>
            <person name="Kun R.S."/>
            <person name="Lubbers R.J."/>
            <person name="Makela M.R."/>
            <person name="Barry K."/>
            <person name="Chovatia M."/>
            <person name="Clum A."/>
            <person name="Daum C."/>
            <person name="Haridas S."/>
            <person name="He G."/>
            <person name="LaButti K."/>
            <person name="Lipzen A."/>
            <person name="Mondo S."/>
            <person name="Riley R."/>
            <person name="Salamov A."/>
            <person name="Simmons B.A."/>
            <person name="Magnuson J.K."/>
            <person name="Henrissat B."/>
            <person name="Mortensen U.H."/>
            <person name="Larsen T.O."/>
            <person name="Devries R.P."/>
            <person name="Grigoriev I.V."/>
            <person name="Machida M."/>
            <person name="Baker S.E."/>
            <person name="Andersen M.R."/>
        </authorList>
    </citation>
    <scope>NUCLEOTIDE SEQUENCE [LARGE SCALE GENOMIC DNA]</scope>
    <source>
        <strain evidence="8 9">CBS 117625</strain>
    </source>
</reference>
<protein>
    <submittedName>
        <fullName evidence="8">MFS general substrate transporter</fullName>
    </submittedName>
</protein>
<comment type="similarity">
    <text evidence="2">Belongs to the major facilitator superfamily.</text>
</comment>
<evidence type="ECO:0000259" key="7">
    <source>
        <dbReference type="PROSITE" id="PS50850"/>
    </source>
</evidence>
<dbReference type="GO" id="GO:0022857">
    <property type="term" value="F:transmembrane transporter activity"/>
    <property type="evidence" value="ECO:0007669"/>
    <property type="project" value="InterPro"/>
</dbReference>
<feature type="transmembrane region" description="Helical" evidence="6">
    <location>
        <begin position="303"/>
        <end position="327"/>
    </location>
</feature>
<dbReference type="PROSITE" id="PS50850">
    <property type="entry name" value="MFS"/>
    <property type="match status" value="1"/>
</dbReference>
<keyword evidence="5 6" id="KW-0472">Membrane</keyword>
<organism evidence="8 9">
    <name type="scientific">Aspergillus pseudotamarii</name>
    <dbReference type="NCBI Taxonomy" id="132259"/>
    <lineage>
        <taxon>Eukaryota</taxon>
        <taxon>Fungi</taxon>
        <taxon>Dikarya</taxon>
        <taxon>Ascomycota</taxon>
        <taxon>Pezizomycotina</taxon>
        <taxon>Eurotiomycetes</taxon>
        <taxon>Eurotiomycetidae</taxon>
        <taxon>Eurotiales</taxon>
        <taxon>Aspergillaceae</taxon>
        <taxon>Aspergillus</taxon>
        <taxon>Aspergillus subgen. Circumdati</taxon>
    </lineage>
</organism>
<dbReference type="EMBL" id="ML743585">
    <property type="protein sequence ID" value="KAE8136355.1"/>
    <property type="molecule type" value="Genomic_DNA"/>
</dbReference>
<feature type="transmembrane region" description="Helical" evidence="6">
    <location>
        <begin position="407"/>
        <end position="429"/>
    </location>
</feature>
<evidence type="ECO:0000256" key="6">
    <source>
        <dbReference type="SAM" id="Phobius"/>
    </source>
</evidence>
<evidence type="ECO:0000256" key="4">
    <source>
        <dbReference type="ARBA" id="ARBA00022989"/>
    </source>
</evidence>
<feature type="transmembrane region" description="Helical" evidence="6">
    <location>
        <begin position="188"/>
        <end position="208"/>
    </location>
</feature>
<accession>A0A5N6SP57</accession>
<keyword evidence="3 6" id="KW-0812">Transmembrane</keyword>
<proteinExistence type="inferred from homology"/>
<feature type="transmembrane region" description="Helical" evidence="6">
    <location>
        <begin position="161"/>
        <end position="182"/>
    </location>
</feature>
<dbReference type="InterPro" id="IPR011701">
    <property type="entry name" value="MFS"/>
</dbReference>
<keyword evidence="4 6" id="KW-1133">Transmembrane helix</keyword>
<feature type="transmembrane region" description="Helical" evidence="6">
    <location>
        <begin position="70"/>
        <end position="91"/>
    </location>
</feature>
<evidence type="ECO:0000256" key="3">
    <source>
        <dbReference type="ARBA" id="ARBA00022692"/>
    </source>
</evidence>
<feature type="transmembrane region" description="Helical" evidence="6">
    <location>
        <begin position="376"/>
        <end position="400"/>
    </location>
</feature>
<dbReference type="PANTHER" id="PTHR23502">
    <property type="entry name" value="MAJOR FACILITATOR SUPERFAMILY"/>
    <property type="match status" value="1"/>
</dbReference>
<dbReference type="PANTHER" id="PTHR23502:SF52">
    <property type="entry name" value="MULTIDRUG TRANSPORTER, PUTATIVE (AFU_ORTHOLOGUE AFUA_2G17730)-RELATED"/>
    <property type="match status" value="1"/>
</dbReference>
<keyword evidence="9" id="KW-1185">Reference proteome</keyword>
<dbReference type="Proteomes" id="UP000325672">
    <property type="component" value="Unassembled WGS sequence"/>
</dbReference>
<feature type="transmembrane region" description="Helical" evidence="6">
    <location>
        <begin position="347"/>
        <end position="370"/>
    </location>
</feature>
<dbReference type="GeneID" id="43646608"/>
<feature type="transmembrane region" description="Helical" evidence="6">
    <location>
        <begin position="441"/>
        <end position="461"/>
    </location>
</feature>
<dbReference type="InterPro" id="IPR036259">
    <property type="entry name" value="MFS_trans_sf"/>
</dbReference>
<comment type="subcellular location">
    <subcellularLocation>
        <location evidence="1">Cell membrane</location>
        <topology evidence="1">Multi-pass membrane protein</topology>
    </subcellularLocation>
</comment>
<dbReference type="Gene3D" id="1.20.1250.20">
    <property type="entry name" value="MFS general substrate transporter like domains"/>
    <property type="match status" value="1"/>
</dbReference>
<evidence type="ECO:0000256" key="5">
    <source>
        <dbReference type="ARBA" id="ARBA00023136"/>
    </source>
</evidence>
<dbReference type="Pfam" id="PF07690">
    <property type="entry name" value="MFS_1"/>
    <property type="match status" value="1"/>
</dbReference>
<feature type="transmembrane region" description="Helical" evidence="6">
    <location>
        <begin position="98"/>
        <end position="116"/>
    </location>
</feature>
<dbReference type="FunFam" id="1.20.1250.20:FF:000082">
    <property type="entry name" value="MFS multidrug transporter, putative"/>
    <property type="match status" value="1"/>
</dbReference>
<feature type="domain" description="Major facilitator superfamily (MFS) profile" evidence="7">
    <location>
        <begin position="30"/>
        <end position="466"/>
    </location>
</feature>
<feature type="transmembrane region" description="Helical" evidence="6">
    <location>
        <begin position="257"/>
        <end position="283"/>
    </location>
</feature>
<dbReference type="RefSeq" id="XP_031912418.1">
    <property type="nucleotide sequence ID" value="XM_032062398.1"/>
</dbReference>
<feature type="transmembrane region" description="Helical" evidence="6">
    <location>
        <begin position="28"/>
        <end position="50"/>
    </location>
</feature>
<evidence type="ECO:0000256" key="2">
    <source>
        <dbReference type="ARBA" id="ARBA00008335"/>
    </source>
</evidence>
<gene>
    <name evidence="8" type="ORF">BDV38DRAFT_293986</name>
</gene>
<evidence type="ECO:0000313" key="8">
    <source>
        <dbReference type="EMBL" id="KAE8136355.1"/>
    </source>
</evidence>
<dbReference type="OrthoDB" id="5403280at2759"/>
<evidence type="ECO:0000313" key="9">
    <source>
        <dbReference type="Proteomes" id="UP000325672"/>
    </source>
</evidence>
<dbReference type="SUPFAM" id="SSF103473">
    <property type="entry name" value="MFS general substrate transporter"/>
    <property type="match status" value="1"/>
</dbReference>
<sequence>MMIGGASDGWSSPNDPDNPFNWTPLRKWFVTGLGLLASFETLINGTIITVAHEAINDQFNVSDAHFPHSYWPVTSWGLGGATFSLIVLPIMEDFGIRWVFLAIYLCFLCFLVPQAVAQNFATLIVTRFFSGGCVAILANTVAGVIGNIWSGERARTLPISLYITIYMASSSMGPVLGAAIFQHLSWRWIGYIELIWTGVLFPVFLLAFPETRASVIQGQRARKADHSTDDTEVKPTPGTGETAKLLMRLSDSIKRPIMMLFTESVVFVATLWSAFSLGTIYVFTQSAEQVFNGLYGWNATQAGYIQAAIVVGELIGFVICLICNRWYFASATRNQEIPGEPIPEARLYAAVIGGLLGNTGGMLIYAWTAYPSLPFIAPAIGLAMVGMGSNAVVISIVTYLLDAYAHLASSAIAAVGLGENLFLAILPLATQSIYNTLGYHWASFLLGMISFLLALIPFVMFRWGTEIRARSPLLQEARTMTAAMSGEEKEMSEAHKST</sequence>
<dbReference type="GO" id="GO:0005886">
    <property type="term" value="C:plasma membrane"/>
    <property type="evidence" value="ECO:0007669"/>
    <property type="project" value="UniProtKB-SubCell"/>
</dbReference>
<feature type="transmembrane region" description="Helical" evidence="6">
    <location>
        <begin position="128"/>
        <end position="149"/>
    </location>
</feature>
<dbReference type="AlphaFoldDB" id="A0A5N6SP57"/>
<evidence type="ECO:0000256" key="1">
    <source>
        <dbReference type="ARBA" id="ARBA00004651"/>
    </source>
</evidence>
<dbReference type="InterPro" id="IPR020846">
    <property type="entry name" value="MFS_dom"/>
</dbReference>
<name>A0A5N6SP57_ASPPS</name>